<comment type="caution">
    <text evidence="3">The sequence shown here is derived from an EMBL/GenBank/DDBJ whole genome shotgun (WGS) entry which is preliminary data.</text>
</comment>
<sequence length="270" mass="27831">MSDTDQSIRRYTSGNLRERLYAALRSAGKEPEVLLPGDLGDADQFHSGGANATAEVARAAGIGLGTRVLDVGAGIGGPARRFAQLGAVVTGVDVTEEFVLLARELNAACSMAGSITMLLAPAQATNLPAGSFDAATMLHVGMNLENKPAVFAEVHRLLRPGGVFVIYDLMGTNALDYPMPWADAASASYVEPAEAYHRHLRVAGFTPGTDEDRTAAVLASMPGPGKGPATPLGAPILLGTDPVDRLGNVAAAMKSGAVAPRILVSVRSGT</sequence>
<feature type="domain" description="Methyltransferase type 11" evidence="2">
    <location>
        <begin position="69"/>
        <end position="166"/>
    </location>
</feature>
<dbReference type="GO" id="GO:0032259">
    <property type="term" value="P:methylation"/>
    <property type="evidence" value="ECO:0007669"/>
    <property type="project" value="UniProtKB-KW"/>
</dbReference>
<dbReference type="CDD" id="cd02440">
    <property type="entry name" value="AdoMet_MTases"/>
    <property type="match status" value="1"/>
</dbReference>
<evidence type="ECO:0000313" key="4">
    <source>
        <dbReference type="Proteomes" id="UP000766570"/>
    </source>
</evidence>
<keyword evidence="3" id="KW-0489">Methyltransferase</keyword>
<dbReference type="Gene3D" id="3.40.50.150">
    <property type="entry name" value="Vaccinia Virus protein VP39"/>
    <property type="match status" value="1"/>
</dbReference>
<name>A0ABS4WD24_9MICC</name>
<dbReference type="PANTHER" id="PTHR44068">
    <property type="entry name" value="ZGC:194242"/>
    <property type="match status" value="1"/>
</dbReference>
<protein>
    <submittedName>
        <fullName evidence="3">SAM-dependent methyltransferase</fullName>
    </submittedName>
</protein>
<evidence type="ECO:0000259" key="2">
    <source>
        <dbReference type="Pfam" id="PF08241"/>
    </source>
</evidence>
<evidence type="ECO:0000313" key="3">
    <source>
        <dbReference type="EMBL" id="MBP2374102.1"/>
    </source>
</evidence>
<gene>
    <name evidence="3" type="ORF">JOF46_002014</name>
</gene>
<evidence type="ECO:0000256" key="1">
    <source>
        <dbReference type="ARBA" id="ARBA00022679"/>
    </source>
</evidence>
<dbReference type="Proteomes" id="UP000766570">
    <property type="component" value="Unassembled WGS sequence"/>
</dbReference>
<dbReference type="InterPro" id="IPR013216">
    <property type="entry name" value="Methyltransf_11"/>
</dbReference>
<dbReference type="PANTHER" id="PTHR44068:SF11">
    <property type="entry name" value="GERANYL DIPHOSPHATE 2-C-METHYLTRANSFERASE"/>
    <property type="match status" value="1"/>
</dbReference>
<accession>A0ABS4WD24</accession>
<proteinExistence type="predicted"/>
<dbReference type="GO" id="GO:0008168">
    <property type="term" value="F:methyltransferase activity"/>
    <property type="evidence" value="ECO:0007669"/>
    <property type="project" value="UniProtKB-KW"/>
</dbReference>
<keyword evidence="4" id="KW-1185">Reference proteome</keyword>
<dbReference type="SUPFAM" id="SSF53335">
    <property type="entry name" value="S-adenosyl-L-methionine-dependent methyltransferases"/>
    <property type="match status" value="1"/>
</dbReference>
<dbReference type="RefSeq" id="WP_209907170.1">
    <property type="nucleotide sequence ID" value="NZ_BAAAMI010000011.1"/>
</dbReference>
<keyword evidence="1" id="KW-0808">Transferase</keyword>
<dbReference type="EMBL" id="JAGIOE010000001">
    <property type="protein sequence ID" value="MBP2374102.1"/>
    <property type="molecule type" value="Genomic_DNA"/>
</dbReference>
<dbReference type="Pfam" id="PF08241">
    <property type="entry name" value="Methyltransf_11"/>
    <property type="match status" value="1"/>
</dbReference>
<organism evidence="3 4">
    <name type="scientific">Paeniglutamicibacter psychrophenolicus</name>
    <dbReference type="NCBI Taxonomy" id="257454"/>
    <lineage>
        <taxon>Bacteria</taxon>
        <taxon>Bacillati</taxon>
        <taxon>Actinomycetota</taxon>
        <taxon>Actinomycetes</taxon>
        <taxon>Micrococcales</taxon>
        <taxon>Micrococcaceae</taxon>
        <taxon>Paeniglutamicibacter</taxon>
    </lineage>
</organism>
<dbReference type="InterPro" id="IPR050447">
    <property type="entry name" value="Erg6_SMT_methyltransf"/>
</dbReference>
<reference evidence="3 4" key="1">
    <citation type="submission" date="2021-03" db="EMBL/GenBank/DDBJ databases">
        <title>Sequencing the genomes of 1000 actinobacteria strains.</title>
        <authorList>
            <person name="Klenk H.-P."/>
        </authorList>
    </citation>
    <scope>NUCLEOTIDE SEQUENCE [LARGE SCALE GENOMIC DNA]</scope>
    <source>
        <strain evidence="3 4">DSM 15454</strain>
    </source>
</reference>
<dbReference type="InterPro" id="IPR029063">
    <property type="entry name" value="SAM-dependent_MTases_sf"/>
</dbReference>